<evidence type="ECO:0000313" key="2">
    <source>
        <dbReference type="RefSeq" id="XP_035663188.1"/>
    </source>
</evidence>
<organism evidence="1 2">
    <name type="scientific">Branchiostoma floridae</name>
    <name type="common">Florida lancelet</name>
    <name type="synonym">Amphioxus</name>
    <dbReference type="NCBI Taxonomy" id="7739"/>
    <lineage>
        <taxon>Eukaryota</taxon>
        <taxon>Metazoa</taxon>
        <taxon>Chordata</taxon>
        <taxon>Cephalochordata</taxon>
        <taxon>Leptocardii</taxon>
        <taxon>Amphioxiformes</taxon>
        <taxon>Branchiostomatidae</taxon>
        <taxon>Branchiostoma</taxon>
    </lineage>
</organism>
<dbReference type="AlphaFoldDB" id="A0A9J7KK07"/>
<proteinExistence type="predicted"/>
<dbReference type="KEGG" id="bfo:118406900"/>
<gene>
    <name evidence="2" type="primary">LOC118406900</name>
</gene>
<name>A0A9J7KK07_BRAFL</name>
<accession>A0A9J7KK07</accession>
<sequence>MDASESPTGDRVLIVSMLNDNKALCVPVSSRTPQDQWRRKFSHPFGQQTICMYKLRPYSLEDLRSTPQRLLTREDLDHKTRKAVDRSLLRLVLDSRGHISTNIRNLKKYRTVDGKTAIVLTCREVNRYIGVPLVLIMEEDPMVPRPIDKNQLIAEDGHRGDRLTRPERLLVADVLERILQGISGRELTPLPVRPERAQQILQVLWPASKDCNQPFRANAYPYILEMMFVIYYRHLRWGCVDVECLPCDTMDALMSHALDTCNVVTCPQKQFLTRAFAMHVRNAQCGRSPKPCRIPFCGQINFLVRSEDVRTPSRWLCSITMEKMKYYSRLPVEN</sequence>
<dbReference type="GeneID" id="118406900"/>
<reference evidence="2" key="2">
    <citation type="submission" date="2025-08" db="UniProtKB">
        <authorList>
            <consortium name="RefSeq"/>
        </authorList>
    </citation>
    <scope>IDENTIFICATION</scope>
    <source>
        <strain evidence="2">S238N-H82</strain>
        <tissue evidence="2">Testes</tissue>
    </source>
</reference>
<protein>
    <submittedName>
        <fullName evidence="2">Uncharacterized protein LOC118406900</fullName>
    </submittedName>
</protein>
<reference evidence="1" key="1">
    <citation type="journal article" date="2020" name="Nat. Ecol. Evol.">
        <title>Deeply conserved synteny resolves early events in vertebrate evolution.</title>
        <authorList>
            <person name="Simakov O."/>
            <person name="Marletaz F."/>
            <person name="Yue J.X."/>
            <person name="O'Connell B."/>
            <person name="Jenkins J."/>
            <person name="Brandt A."/>
            <person name="Calef R."/>
            <person name="Tung C.H."/>
            <person name="Huang T.K."/>
            <person name="Schmutz J."/>
            <person name="Satoh N."/>
            <person name="Yu J.K."/>
            <person name="Putnam N.H."/>
            <person name="Green R.E."/>
            <person name="Rokhsar D.S."/>
        </authorList>
    </citation>
    <scope>NUCLEOTIDE SEQUENCE [LARGE SCALE GENOMIC DNA]</scope>
    <source>
        <strain evidence="1">S238N-H82</strain>
    </source>
</reference>
<keyword evidence="1" id="KW-1185">Reference proteome</keyword>
<dbReference type="OMA" id="RAINCTH"/>
<dbReference type="OrthoDB" id="10024441at2759"/>
<dbReference type="Proteomes" id="UP000001554">
    <property type="component" value="Chromosome 19"/>
</dbReference>
<evidence type="ECO:0000313" key="1">
    <source>
        <dbReference type="Proteomes" id="UP000001554"/>
    </source>
</evidence>
<dbReference type="RefSeq" id="XP_035663188.1">
    <property type="nucleotide sequence ID" value="XM_035807295.1"/>
</dbReference>